<name>A0A830B160_9LAMI</name>
<organism evidence="7 8">
    <name type="scientific">Phtheirospermum japonicum</name>
    <dbReference type="NCBI Taxonomy" id="374723"/>
    <lineage>
        <taxon>Eukaryota</taxon>
        <taxon>Viridiplantae</taxon>
        <taxon>Streptophyta</taxon>
        <taxon>Embryophyta</taxon>
        <taxon>Tracheophyta</taxon>
        <taxon>Spermatophyta</taxon>
        <taxon>Magnoliopsida</taxon>
        <taxon>eudicotyledons</taxon>
        <taxon>Gunneridae</taxon>
        <taxon>Pentapetalae</taxon>
        <taxon>asterids</taxon>
        <taxon>lamiids</taxon>
        <taxon>Lamiales</taxon>
        <taxon>Orobanchaceae</taxon>
        <taxon>Orobanchaceae incertae sedis</taxon>
        <taxon>Phtheirospermum</taxon>
    </lineage>
</organism>
<dbReference type="Proteomes" id="UP000653305">
    <property type="component" value="Unassembled WGS sequence"/>
</dbReference>
<accession>A0A830B160</accession>
<protein>
    <submittedName>
        <fullName evidence="7">Agamous-like mads-box protein agl62</fullName>
    </submittedName>
</protein>
<dbReference type="Gene3D" id="3.40.1810.10">
    <property type="entry name" value="Transcription factor, MADS-box"/>
    <property type="match status" value="1"/>
</dbReference>
<feature type="domain" description="MADS-box" evidence="6">
    <location>
        <begin position="1"/>
        <end position="43"/>
    </location>
</feature>
<dbReference type="CDD" id="cd00120">
    <property type="entry name" value="MADS"/>
    <property type="match status" value="1"/>
</dbReference>
<proteinExistence type="predicted"/>
<gene>
    <name evidence="7" type="ORF">PHJA_000175000</name>
</gene>
<dbReference type="GO" id="GO:0005634">
    <property type="term" value="C:nucleus"/>
    <property type="evidence" value="ECO:0007669"/>
    <property type="project" value="UniProtKB-SubCell"/>
</dbReference>
<dbReference type="InterPro" id="IPR036879">
    <property type="entry name" value="TF_MADSbox_sf"/>
</dbReference>
<reference evidence="7" key="1">
    <citation type="submission" date="2020-07" db="EMBL/GenBank/DDBJ databases">
        <title>Ethylene signaling mediates host invasion by parasitic plants.</title>
        <authorList>
            <person name="Yoshida S."/>
        </authorList>
    </citation>
    <scope>NUCLEOTIDE SEQUENCE</scope>
    <source>
        <strain evidence="7">Okayama</strain>
    </source>
</reference>
<evidence type="ECO:0000256" key="4">
    <source>
        <dbReference type="ARBA" id="ARBA00023163"/>
    </source>
</evidence>
<dbReference type="SUPFAM" id="SSF55455">
    <property type="entry name" value="SRF-like"/>
    <property type="match status" value="1"/>
</dbReference>
<dbReference type="GO" id="GO:0000978">
    <property type="term" value="F:RNA polymerase II cis-regulatory region sequence-specific DNA binding"/>
    <property type="evidence" value="ECO:0007669"/>
    <property type="project" value="TreeGrafter"/>
</dbReference>
<dbReference type="PROSITE" id="PS50066">
    <property type="entry name" value="MADS_BOX_2"/>
    <property type="match status" value="1"/>
</dbReference>
<evidence type="ECO:0000259" key="6">
    <source>
        <dbReference type="PROSITE" id="PS50066"/>
    </source>
</evidence>
<evidence type="ECO:0000313" key="7">
    <source>
        <dbReference type="EMBL" id="GFP80316.1"/>
    </source>
</evidence>
<dbReference type="PANTHER" id="PTHR11945">
    <property type="entry name" value="MADS BOX PROTEIN"/>
    <property type="match status" value="1"/>
</dbReference>
<evidence type="ECO:0000256" key="3">
    <source>
        <dbReference type="ARBA" id="ARBA00023125"/>
    </source>
</evidence>
<keyword evidence="5" id="KW-0539">Nucleus</keyword>
<comment type="caution">
    <text evidence="7">The sequence shown here is derived from an EMBL/GenBank/DDBJ whole genome shotgun (WGS) entry which is preliminary data.</text>
</comment>
<dbReference type="GO" id="GO:0000981">
    <property type="term" value="F:DNA-binding transcription factor activity, RNA polymerase II-specific"/>
    <property type="evidence" value="ECO:0007669"/>
    <property type="project" value="TreeGrafter"/>
</dbReference>
<dbReference type="EMBL" id="BMAC01000017">
    <property type="protein sequence ID" value="GFP80316.1"/>
    <property type="molecule type" value="Genomic_DNA"/>
</dbReference>
<dbReference type="OrthoDB" id="901722at2759"/>
<dbReference type="PANTHER" id="PTHR11945:SF776">
    <property type="entry name" value="AGAMOUS-LIKE 50-RELATED"/>
    <property type="match status" value="1"/>
</dbReference>
<keyword evidence="3" id="KW-0238">DNA-binding</keyword>
<dbReference type="Pfam" id="PF00319">
    <property type="entry name" value="SRF-TF"/>
    <property type="match status" value="1"/>
</dbReference>
<keyword evidence="8" id="KW-1185">Reference proteome</keyword>
<comment type="subcellular location">
    <subcellularLocation>
        <location evidence="1">Nucleus</location>
    </subcellularLocation>
</comment>
<keyword evidence="4" id="KW-0804">Transcription</keyword>
<sequence length="88" mass="9937">MKLIEEENARTATFSKCRAELFRKATELSILCGAQIIVIIFSQWPGRFVRPPNIESALGHCFNRNPMPNLQDSAHGLRACLFSFARQA</sequence>
<evidence type="ECO:0000256" key="1">
    <source>
        <dbReference type="ARBA" id="ARBA00004123"/>
    </source>
</evidence>
<dbReference type="GO" id="GO:0046983">
    <property type="term" value="F:protein dimerization activity"/>
    <property type="evidence" value="ECO:0007669"/>
    <property type="project" value="InterPro"/>
</dbReference>
<evidence type="ECO:0000256" key="2">
    <source>
        <dbReference type="ARBA" id="ARBA00023015"/>
    </source>
</evidence>
<evidence type="ECO:0000313" key="8">
    <source>
        <dbReference type="Proteomes" id="UP000653305"/>
    </source>
</evidence>
<evidence type="ECO:0000256" key="5">
    <source>
        <dbReference type="ARBA" id="ARBA00023242"/>
    </source>
</evidence>
<dbReference type="AlphaFoldDB" id="A0A830B160"/>
<dbReference type="InterPro" id="IPR002100">
    <property type="entry name" value="TF_MADSbox"/>
</dbReference>
<dbReference type="SMART" id="SM00432">
    <property type="entry name" value="MADS"/>
    <property type="match status" value="1"/>
</dbReference>
<keyword evidence="2" id="KW-0805">Transcription regulation</keyword>